<keyword evidence="2" id="KW-1185">Reference proteome</keyword>
<evidence type="ECO:0000313" key="2">
    <source>
        <dbReference type="Proteomes" id="UP000295444"/>
    </source>
</evidence>
<accession>A0A4R6SM07</accession>
<dbReference type="EMBL" id="SNXZ01000001">
    <property type="protein sequence ID" value="TDQ04590.1"/>
    <property type="molecule type" value="Genomic_DNA"/>
</dbReference>
<gene>
    <name evidence="1" type="ORF">EV186_101542</name>
</gene>
<dbReference type="Proteomes" id="UP000295444">
    <property type="component" value="Unassembled WGS sequence"/>
</dbReference>
<dbReference type="RefSeq" id="WP_133847468.1">
    <property type="nucleotide sequence ID" value="NZ_SNXZ01000001.1"/>
</dbReference>
<sequence>MVVLIFLLGALLGVVVGVIVCIRYVRQEMTARIEPTMQLVQSRLANVQSSVDMALAAWHAEMHSHHLGRASRDATD</sequence>
<proteinExistence type="predicted"/>
<comment type="caution">
    <text evidence="1">The sequence shown here is derived from an EMBL/GenBank/DDBJ whole genome shotgun (WGS) entry which is preliminary data.</text>
</comment>
<evidence type="ECO:0000313" key="1">
    <source>
        <dbReference type="EMBL" id="TDQ04590.1"/>
    </source>
</evidence>
<protein>
    <submittedName>
        <fullName evidence="1">Uncharacterized protein</fullName>
    </submittedName>
</protein>
<dbReference type="OrthoDB" id="9981603at2"/>
<dbReference type="AlphaFoldDB" id="A0A4R6SM07"/>
<organism evidence="1 2">
    <name type="scientific">Labedaea rhizosphaerae</name>
    <dbReference type="NCBI Taxonomy" id="598644"/>
    <lineage>
        <taxon>Bacteria</taxon>
        <taxon>Bacillati</taxon>
        <taxon>Actinomycetota</taxon>
        <taxon>Actinomycetes</taxon>
        <taxon>Pseudonocardiales</taxon>
        <taxon>Pseudonocardiaceae</taxon>
        <taxon>Labedaea</taxon>
    </lineage>
</organism>
<name>A0A4R6SM07_LABRH</name>
<reference evidence="1 2" key="1">
    <citation type="submission" date="2019-03" db="EMBL/GenBank/DDBJ databases">
        <title>Genomic Encyclopedia of Type Strains, Phase IV (KMG-IV): sequencing the most valuable type-strain genomes for metagenomic binning, comparative biology and taxonomic classification.</title>
        <authorList>
            <person name="Goeker M."/>
        </authorList>
    </citation>
    <scope>NUCLEOTIDE SEQUENCE [LARGE SCALE GENOMIC DNA]</scope>
    <source>
        <strain evidence="1 2">DSM 45361</strain>
    </source>
</reference>